<evidence type="ECO:0000256" key="1">
    <source>
        <dbReference type="SAM" id="Phobius"/>
    </source>
</evidence>
<name>A0A191WC11_9MICO</name>
<dbReference type="Pfam" id="PF26526">
    <property type="entry name" value="DUF8175"/>
    <property type="match status" value="1"/>
</dbReference>
<dbReference type="KEGG" id="agy:ATC03_02040"/>
<keyword evidence="1" id="KW-1133">Transmembrane helix</keyword>
<evidence type="ECO:0000313" key="3">
    <source>
        <dbReference type="EMBL" id="ANJ25724.1"/>
    </source>
</evidence>
<keyword evidence="1" id="KW-0472">Membrane</keyword>
<dbReference type="InterPro" id="IPR058488">
    <property type="entry name" value="DUF8175"/>
</dbReference>
<accession>A0A191WC11</accession>
<keyword evidence="4" id="KW-1185">Reference proteome</keyword>
<dbReference type="OrthoDB" id="4428031at2"/>
<proteinExistence type="predicted"/>
<reference evidence="4" key="2">
    <citation type="submission" date="2016-01" db="EMBL/GenBank/DDBJ databases">
        <title>Complete genome sequence of Agromyces aureus AR33T and comparison with related organisms.</title>
        <authorList>
            <person name="Corretto E."/>
            <person name="Antonielli L."/>
            <person name="Sessitsch A."/>
            <person name="Brader G."/>
        </authorList>
    </citation>
    <scope>NUCLEOTIDE SEQUENCE [LARGE SCALE GENOMIC DNA]</scope>
    <source>
        <strain evidence="4">AR33</strain>
    </source>
</reference>
<protein>
    <recommendedName>
        <fullName evidence="2">DUF8175 domain-containing protein</fullName>
    </recommendedName>
</protein>
<evidence type="ECO:0000259" key="2">
    <source>
        <dbReference type="Pfam" id="PF26526"/>
    </source>
</evidence>
<reference evidence="3 4" key="1">
    <citation type="journal article" date="2016" name="Int. J. Syst. Evol. Microbiol.">
        <title>Agromyces aureus sp. nov., isolated from the rhizosphere of Salix caprea L. grown in a heavy-metal-contaminated soil.</title>
        <authorList>
            <person name="Corretto E."/>
            <person name="Antonielli L."/>
            <person name="Sessitsch A."/>
            <person name="Compant S."/>
            <person name="Gorfer M."/>
            <person name="Kuffner M."/>
            <person name="Brader G."/>
        </authorList>
    </citation>
    <scope>NUCLEOTIDE SEQUENCE [LARGE SCALE GENOMIC DNA]</scope>
    <source>
        <strain evidence="3 4">AR33</strain>
    </source>
</reference>
<gene>
    <name evidence="3" type="ORF">ATC03_02040</name>
</gene>
<dbReference type="RefSeq" id="WP_067872525.1">
    <property type="nucleotide sequence ID" value="NZ_CP013979.1"/>
</dbReference>
<evidence type="ECO:0000313" key="4">
    <source>
        <dbReference type="Proteomes" id="UP000078437"/>
    </source>
</evidence>
<dbReference type="AlphaFoldDB" id="A0A191WC11"/>
<feature type="transmembrane region" description="Helical" evidence="1">
    <location>
        <begin position="17"/>
        <end position="39"/>
    </location>
</feature>
<dbReference type="EMBL" id="CP013979">
    <property type="protein sequence ID" value="ANJ25724.1"/>
    <property type="molecule type" value="Genomic_DNA"/>
</dbReference>
<dbReference type="Proteomes" id="UP000078437">
    <property type="component" value="Chromosome"/>
</dbReference>
<feature type="domain" description="DUF8175" evidence="2">
    <location>
        <begin position="44"/>
        <end position="225"/>
    </location>
</feature>
<keyword evidence="1" id="KW-0812">Transmembrane</keyword>
<dbReference type="STRING" id="453304.ATC03_02040"/>
<organism evidence="3 4">
    <name type="scientific">Agromyces aureus</name>
    <dbReference type="NCBI Taxonomy" id="453304"/>
    <lineage>
        <taxon>Bacteria</taxon>
        <taxon>Bacillati</taxon>
        <taxon>Actinomycetota</taxon>
        <taxon>Actinomycetes</taxon>
        <taxon>Micrococcales</taxon>
        <taxon>Microbacteriaceae</taxon>
        <taxon>Agromyces</taxon>
    </lineage>
</organism>
<sequence>MSKKDESRPSPFASPSWIASAVFVGGLMVLGVVVSIGIVQKDSSPSEHGSPRAVAACAHVSQNLEASDLQEADWDAIGDVYAPSVAGVGPALVETDGFRRCFARSEPGAVVAAATYVAIGSGRPELSDRLASDATLPGPGRDAAIAQTDASSTGSSAGLQIVAYQVARYTTTDAEIRIAVRSVDGRLVAGSVPLRWADDDWKLVVDPATGRYVELAAIPNLAGMAPWGANQ</sequence>